<reference evidence="5 6" key="1">
    <citation type="submission" date="2019-01" db="EMBL/GenBank/DDBJ databases">
        <authorList>
            <person name="Chen W.-M."/>
        </authorList>
    </citation>
    <scope>NUCLEOTIDE SEQUENCE [LARGE SCALE GENOMIC DNA]</scope>
    <source>
        <strain evidence="5 6">CCP-6</strain>
    </source>
</reference>
<dbReference type="OrthoDB" id="9779872at2"/>
<evidence type="ECO:0000256" key="1">
    <source>
        <dbReference type="ARBA" id="ARBA00022448"/>
    </source>
</evidence>
<dbReference type="PANTHER" id="PTHR45772">
    <property type="entry name" value="CONSERVED COMPONENT OF ABC TRANSPORTER FOR NATURAL AMINO ACIDS-RELATED"/>
    <property type="match status" value="1"/>
</dbReference>
<dbReference type="SMART" id="SM00382">
    <property type="entry name" value="AAA"/>
    <property type="match status" value="1"/>
</dbReference>
<feature type="domain" description="ABC transporter" evidence="4">
    <location>
        <begin position="4"/>
        <end position="248"/>
    </location>
</feature>
<sequence length="256" mass="28000">MTLFRIENLRKSFGGLEVIRGVSLEVAQGQRLALIGPNGAGKTTVFNLINGYYRPDEGRILLDGQDLVPMAPRLRIRHGLARSFQNIRLIPHLTVEENVLLGAHIHAGGMLAQALPLFMGRGRKLREQARGLLEDAGLTAHRGALAGSLAYGLRKRVEVVRALMARPRLLLLDEPCAGLNTQERGVLMEELQRIAASGVTMMVVEHDMHFVGGLCDRAIVLNFGEKIAEGTPAEVARDPAVIEAYLGHEPEKYAHA</sequence>
<dbReference type="FunFam" id="3.40.50.300:FF:000421">
    <property type="entry name" value="Branched-chain amino acid ABC transporter ATP-binding protein"/>
    <property type="match status" value="1"/>
</dbReference>
<protein>
    <submittedName>
        <fullName evidence="5">ABC transporter ATP-binding protein</fullName>
    </submittedName>
</protein>
<comment type="caution">
    <text evidence="5">The sequence shown here is derived from an EMBL/GenBank/DDBJ whole genome shotgun (WGS) entry which is preliminary data.</text>
</comment>
<dbReference type="GO" id="GO:0005524">
    <property type="term" value="F:ATP binding"/>
    <property type="evidence" value="ECO:0007669"/>
    <property type="project" value="UniProtKB-KW"/>
</dbReference>
<dbReference type="InterPro" id="IPR003593">
    <property type="entry name" value="AAA+_ATPase"/>
</dbReference>
<dbReference type="GO" id="GO:0016887">
    <property type="term" value="F:ATP hydrolysis activity"/>
    <property type="evidence" value="ECO:0007669"/>
    <property type="project" value="InterPro"/>
</dbReference>
<name>A0A437MP33_9PROT</name>
<keyword evidence="3 5" id="KW-0067">ATP-binding</keyword>
<evidence type="ECO:0000259" key="4">
    <source>
        <dbReference type="PROSITE" id="PS50893"/>
    </source>
</evidence>
<evidence type="ECO:0000256" key="2">
    <source>
        <dbReference type="ARBA" id="ARBA00022741"/>
    </source>
</evidence>
<dbReference type="InterPro" id="IPR032823">
    <property type="entry name" value="BCA_ABC_TP_C"/>
</dbReference>
<dbReference type="Gene3D" id="3.40.50.300">
    <property type="entry name" value="P-loop containing nucleotide triphosphate hydrolases"/>
    <property type="match status" value="1"/>
</dbReference>
<dbReference type="AlphaFoldDB" id="A0A437MP33"/>
<dbReference type="SUPFAM" id="SSF52540">
    <property type="entry name" value="P-loop containing nucleoside triphosphate hydrolases"/>
    <property type="match status" value="1"/>
</dbReference>
<dbReference type="InterPro" id="IPR003439">
    <property type="entry name" value="ABC_transporter-like_ATP-bd"/>
</dbReference>
<keyword evidence="1" id="KW-0813">Transport</keyword>
<keyword evidence="6" id="KW-1185">Reference proteome</keyword>
<dbReference type="RefSeq" id="WP_127786302.1">
    <property type="nucleotide sequence ID" value="NZ_SACL01000001.1"/>
</dbReference>
<organism evidence="5 6">
    <name type="scientific">Rhodovarius crocodyli</name>
    <dbReference type="NCBI Taxonomy" id="1979269"/>
    <lineage>
        <taxon>Bacteria</taxon>
        <taxon>Pseudomonadati</taxon>
        <taxon>Pseudomonadota</taxon>
        <taxon>Alphaproteobacteria</taxon>
        <taxon>Acetobacterales</taxon>
        <taxon>Roseomonadaceae</taxon>
        <taxon>Rhodovarius</taxon>
    </lineage>
</organism>
<keyword evidence="2" id="KW-0547">Nucleotide-binding</keyword>
<dbReference type="Pfam" id="PF12399">
    <property type="entry name" value="BCA_ABC_TP_C"/>
    <property type="match status" value="1"/>
</dbReference>
<accession>A0A437MP33</accession>
<dbReference type="PROSITE" id="PS50893">
    <property type="entry name" value="ABC_TRANSPORTER_2"/>
    <property type="match status" value="1"/>
</dbReference>
<dbReference type="InterPro" id="IPR051120">
    <property type="entry name" value="ABC_AA/LPS_Transport"/>
</dbReference>
<dbReference type="InterPro" id="IPR027417">
    <property type="entry name" value="P-loop_NTPase"/>
</dbReference>
<dbReference type="CDD" id="cd03219">
    <property type="entry name" value="ABC_Mj1267_LivG_branched"/>
    <property type="match status" value="1"/>
</dbReference>
<gene>
    <name evidence="5" type="ORF">EOD42_04785</name>
</gene>
<evidence type="ECO:0000313" key="5">
    <source>
        <dbReference type="EMBL" id="RVT99407.1"/>
    </source>
</evidence>
<evidence type="ECO:0000313" key="6">
    <source>
        <dbReference type="Proteomes" id="UP000282957"/>
    </source>
</evidence>
<dbReference type="Proteomes" id="UP000282957">
    <property type="component" value="Unassembled WGS sequence"/>
</dbReference>
<evidence type="ECO:0000256" key="3">
    <source>
        <dbReference type="ARBA" id="ARBA00022840"/>
    </source>
</evidence>
<dbReference type="EMBL" id="SACL01000001">
    <property type="protein sequence ID" value="RVT99407.1"/>
    <property type="molecule type" value="Genomic_DNA"/>
</dbReference>
<dbReference type="GO" id="GO:0005886">
    <property type="term" value="C:plasma membrane"/>
    <property type="evidence" value="ECO:0007669"/>
    <property type="project" value="TreeGrafter"/>
</dbReference>
<proteinExistence type="predicted"/>
<dbReference type="Pfam" id="PF00005">
    <property type="entry name" value="ABC_tran"/>
    <property type="match status" value="1"/>
</dbReference>